<gene>
    <name evidence="1" type="ORF">TNCV_4649851</name>
</gene>
<accession>A0A8X6SYQ2</accession>
<name>A0A8X6SYQ2_TRICX</name>
<sequence length="174" mass="18827">MTPTESSLLCWPEQGVANHLSFGGHRCEVVMGGIIFCRIVDSSPSATKHSSCIGTNAQEISLSHQDGVVFRLGERTVSTAVSHHPLILFENSGCRGDDVLCMGRGLVQMFGFGSTSSGAILVTRLSFRISNKHRSCIHIKAASVKRLANQRLHLARDEVSDWLDAHCLGVNVAL</sequence>
<organism evidence="1 2">
    <name type="scientific">Trichonephila clavipes</name>
    <name type="common">Golden silk orbweaver</name>
    <name type="synonym">Nephila clavipes</name>
    <dbReference type="NCBI Taxonomy" id="2585209"/>
    <lineage>
        <taxon>Eukaryota</taxon>
        <taxon>Metazoa</taxon>
        <taxon>Ecdysozoa</taxon>
        <taxon>Arthropoda</taxon>
        <taxon>Chelicerata</taxon>
        <taxon>Arachnida</taxon>
        <taxon>Araneae</taxon>
        <taxon>Araneomorphae</taxon>
        <taxon>Entelegynae</taxon>
        <taxon>Araneoidea</taxon>
        <taxon>Nephilidae</taxon>
        <taxon>Trichonephila</taxon>
    </lineage>
</organism>
<evidence type="ECO:0000313" key="1">
    <source>
        <dbReference type="EMBL" id="GFY19815.1"/>
    </source>
</evidence>
<proteinExistence type="predicted"/>
<dbReference type="Proteomes" id="UP000887159">
    <property type="component" value="Unassembled WGS sequence"/>
</dbReference>
<keyword evidence="2" id="KW-1185">Reference proteome</keyword>
<protein>
    <submittedName>
        <fullName evidence="1">Uncharacterized protein</fullName>
    </submittedName>
</protein>
<dbReference type="AlphaFoldDB" id="A0A8X6SYQ2"/>
<comment type="caution">
    <text evidence="1">The sequence shown here is derived from an EMBL/GenBank/DDBJ whole genome shotgun (WGS) entry which is preliminary data.</text>
</comment>
<dbReference type="EMBL" id="BMAU01021353">
    <property type="protein sequence ID" value="GFY19815.1"/>
    <property type="molecule type" value="Genomic_DNA"/>
</dbReference>
<evidence type="ECO:0000313" key="2">
    <source>
        <dbReference type="Proteomes" id="UP000887159"/>
    </source>
</evidence>
<reference evidence="1" key="1">
    <citation type="submission" date="2020-08" db="EMBL/GenBank/DDBJ databases">
        <title>Multicomponent nature underlies the extraordinary mechanical properties of spider dragline silk.</title>
        <authorList>
            <person name="Kono N."/>
            <person name="Nakamura H."/>
            <person name="Mori M."/>
            <person name="Yoshida Y."/>
            <person name="Ohtoshi R."/>
            <person name="Malay A.D."/>
            <person name="Moran D.A.P."/>
            <person name="Tomita M."/>
            <person name="Numata K."/>
            <person name="Arakawa K."/>
        </authorList>
    </citation>
    <scope>NUCLEOTIDE SEQUENCE</scope>
</reference>